<accession>A0ABY6M4H3</accession>
<dbReference type="RefSeq" id="WP_264434785.1">
    <property type="nucleotide sequence ID" value="NZ_CP081495.1"/>
</dbReference>
<reference evidence="1" key="1">
    <citation type="submission" date="2021-08" db="EMBL/GenBank/DDBJ databases">
        <title>Flavobacterium sp. strain CC-SYL302.</title>
        <authorList>
            <person name="Lin S.-Y."/>
            <person name="Lee T.-H."/>
            <person name="Young C.-C."/>
        </authorList>
    </citation>
    <scope>NUCLEOTIDE SEQUENCE</scope>
    <source>
        <strain evidence="1">CC-SYL302</strain>
    </source>
</reference>
<keyword evidence="2" id="KW-1185">Reference proteome</keyword>
<organism evidence="1 2">
    <name type="scientific">Flavobacterium agricola</name>
    <dbReference type="NCBI Taxonomy" id="2870839"/>
    <lineage>
        <taxon>Bacteria</taxon>
        <taxon>Pseudomonadati</taxon>
        <taxon>Bacteroidota</taxon>
        <taxon>Flavobacteriia</taxon>
        <taxon>Flavobacteriales</taxon>
        <taxon>Flavobacteriaceae</taxon>
        <taxon>Flavobacterium</taxon>
    </lineage>
</organism>
<gene>
    <name evidence="1" type="ORF">K5I29_05055</name>
</gene>
<evidence type="ECO:0000313" key="2">
    <source>
        <dbReference type="Proteomes" id="UP001163328"/>
    </source>
</evidence>
<protein>
    <submittedName>
        <fullName evidence="1">Uncharacterized protein</fullName>
    </submittedName>
</protein>
<proteinExistence type="predicted"/>
<name>A0ABY6M4H3_9FLAO</name>
<dbReference type="Proteomes" id="UP001163328">
    <property type="component" value="Chromosome"/>
</dbReference>
<dbReference type="EMBL" id="CP081495">
    <property type="protein sequence ID" value="UYW02271.1"/>
    <property type="molecule type" value="Genomic_DNA"/>
</dbReference>
<evidence type="ECO:0000313" key="1">
    <source>
        <dbReference type="EMBL" id="UYW02271.1"/>
    </source>
</evidence>
<sequence>MENGKYYFKTIGCDKNSKAIKKDLSTTFSESAEATYNEFLHTLKPGQYQYGMSSRNLDFPITNEAEKSDLYKLVEKKLAERKLTIPTTLFGHSTFYTLNSNKKYSYKELNQIPISKIKDIQIMGTEGYMQVILLEK</sequence>